<evidence type="ECO:0000313" key="1">
    <source>
        <dbReference type="EMBL" id="MBX20331.1"/>
    </source>
</evidence>
<reference evidence="1" key="1">
    <citation type="submission" date="2018-02" db="EMBL/GenBank/DDBJ databases">
        <title>Rhizophora mucronata_Transcriptome.</title>
        <authorList>
            <person name="Meera S.P."/>
            <person name="Sreeshan A."/>
            <person name="Augustine A."/>
        </authorList>
    </citation>
    <scope>NUCLEOTIDE SEQUENCE</scope>
    <source>
        <tissue evidence="1">Leaf</tissue>
    </source>
</reference>
<name>A0A2P2LQT1_RHIMU</name>
<dbReference type="AlphaFoldDB" id="A0A2P2LQT1"/>
<proteinExistence type="predicted"/>
<sequence length="44" mass="5118">MLMGKVVSKYVAWVYFHDLLSNSNLRHLFPLANNLELADSFSLY</sequence>
<protein>
    <submittedName>
        <fullName evidence="1">Uncharacterized protein</fullName>
    </submittedName>
</protein>
<dbReference type="EMBL" id="GGEC01039847">
    <property type="protein sequence ID" value="MBX20331.1"/>
    <property type="molecule type" value="Transcribed_RNA"/>
</dbReference>
<organism evidence="1">
    <name type="scientific">Rhizophora mucronata</name>
    <name type="common">Asiatic mangrove</name>
    <dbReference type="NCBI Taxonomy" id="61149"/>
    <lineage>
        <taxon>Eukaryota</taxon>
        <taxon>Viridiplantae</taxon>
        <taxon>Streptophyta</taxon>
        <taxon>Embryophyta</taxon>
        <taxon>Tracheophyta</taxon>
        <taxon>Spermatophyta</taxon>
        <taxon>Magnoliopsida</taxon>
        <taxon>eudicotyledons</taxon>
        <taxon>Gunneridae</taxon>
        <taxon>Pentapetalae</taxon>
        <taxon>rosids</taxon>
        <taxon>fabids</taxon>
        <taxon>Malpighiales</taxon>
        <taxon>Rhizophoraceae</taxon>
        <taxon>Rhizophora</taxon>
    </lineage>
</organism>
<accession>A0A2P2LQT1</accession>